<gene>
    <name evidence="8" type="ORF">GCM10011390_05530</name>
</gene>
<feature type="active site" evidence="4">
    <location>
        <position position="37"/>
    </location>
</feature>
<dbReference type="EMBL" id="BMIQ01000001">
    <property type="protein sequence ID" value="GGD89636.1"/>
    <property type="molecule type" value="Genomic_DNA"/>
</dbReference>
<dbReference type="PANTHER" id="PTHR47268">
    <property type="entry name" value="ACYLPHOSPHATASE"/>
    <property type="match status" value="1"/>
</dbReference>
<comment type="caution">
    <text evidence="8">The sequence shown here is derived from an EMBL/GenBank/DDBJ whole genome shotgun (WGS) entry which is preliminary data.</text>
</comment>
<feature type="active site" evidence="4">
    <location>
        <position position="19"/>
    </location>
</feature>
<proteinExistence type="inferred from homology"/>
<evidence type="ECO:0000256" key="4">
    <source>
        <dbReference type="PROSITE-ProRule" id="PRU00520"/>
    </source>
</evidence>
<evidence type="ECO:0000313" key="9">
    <source>
        <dbReference type="Proteomes" id="UP000644699"/>
    </source>
</evidence>
<evidence type="ECO:0000256" key="6">
    <source>
        <dbReference type="RuleBase" id="RU004168"/>
    </source>
</evidence>
<evidence type="ECO:0000313" key="8">
    <source>
        <dbReference type="EMBL" id="GGD89636.1"/>
    </source>
</evidence>
<dbReference type="Pfam" id="PF00708">
    <property type="entry name" value="Acylphosphatase"/>
    <property type="match status" value="1"/>
</dbReference>
<evidence type="ECO:0000259" key="7">
    <source>
        <dbReference type="PROSITE" id="PS51160"/>
    </source>
</evidence>
<reference evidence="8" key="2">
    <citation type="submission" date="2020-09" db="EMBL/GenBank/DDBJ databases">
        <authorList>
            <person name="Sun Q."/>
            <person name="Zhou Y."/>
        </authorList>
    </citation>
    <scope>NUCLEOTIDE SEQUENCE</scope>
    <source>
        <strain evidence="8">CGMCC 1.15367</strain>
    </source>
</reference>
<dbReference type="InterPro" id="IPR017968">
    <property type="entry name" value="Acylphosphatase_CS"/>
</dbReference>
<dbReference type="AlphaFoldDB" id="A0A917E0L4"/>
<organism evidence="8 9">
    <name type="scientific">Aureimonas endophytica</name>
    <dbReference type="NCBI Taxonomy" id="2027858"/>
    <lineage>
        <taxon>Bacteria</taxon>
        <taxon>Pseudomonadati</taxon>
        <taxon>Pseudomonadota</taxon>
        <taxon>Alphaproteobacteria</taxon>
        <taxon>Hyphomicrobiales</taxon>
        <taxon>Aurantimonadaceae</taxon>
        <taxon>Aureimonas</taxon>
    </lineage>
</organism>
<reference evidence="8" key="1">
    <citation type="journal article" date="2014" name="Int. J. Syst. Evol. Microbiol.">
        <title>Complete genome sequence of Corynebacterium casei LMG S-19264T (=DSM 44701T), isolated from a smear-ripened cheese.</title>
        <authorList>
            <consortium name="US DOE Joint Genome Institute (JGI-PGF)"/>
            <person name="Walter F."/>
            <person name="Albersmeier A."/>
            <person name="Kalinowski J."/>
            <person name="Ruckert C."/>
        </authorList>
    </citation>
    <scope>NUCLEOTIDE SEQUENCE</scope>
    <source>
        <strain evidence="8">CGMCC 1.15367</strain>
    </source>
</reference>
<dbReference type="EC" id="3.6.1.7" evidence="2 4"/>
<dbReference type="InterPro" id="IPR036046">
    <property type="entry name" value="Acylphosphatase-like_dom_sf"/>
</dbReference>
<dbReference type="PROSITE" id="PS00150">
    <property type="entry name" value="ACYLPHOSPHATASE_1"/>
    <property type="match status" value="1"/>
</dbReference>
<dbReference type="GO" id="GO:0003998">
    <property type="term" value="F:acylphosphatase activity"/>
    <property type="evidence" value="ECO:0007669"/>
    <property type="project" value="UniProtKB-EC"/>
</dbReference>
<evidence type="ECO:0000256" key="3">
    <source>
        <dbReference type="ARBA" id="ARBA00047645"/>
    </source>
</evidence>
<evidence type="ECO:0000256" key="1">
    <source>
        <dbReference type="ARBA" id="ARBA00005614"/>
    </source>
</evidence>
<comment type="similarity">
    <text evidence="1 6">Belongs to the acylphosphatase family.</text>
</comment>
<feature type="domain" description="Acylphosphatase-like" evidence="7">
    <location>
        <begin position="4"/>
        <end position="90"/>
    </location>
</feature>
<evidence type="ECO:0000256" key="2">
    <source>
        <dbReference type="ARBA" id="ARBA00012150"/>
    </source>
</evidence>
<dbReference type="Proteomes" id="UP000644699">
    <property type="component" value="Unassembled WGS sequence"/>
</dbReference>
<dbReference type="PROSITE" id="PS51160">
    <property type="entry name" value="ACYLPHOSPHATASE_3"/>
    <property type="match status" value="1"/>
</dbReference>
<evidence type="ECO:0000256" key="5">
    <source>
        <dbReference type="RuleBase" id="RU000553"/>
    </source>
</evidence>
<dbReference type="InterPro" id="IPR020456">
    <property type="entry name" value="Acylphosphatase"/>
</dbReference>
<protein>
    <recommendedName>
        <fullName evidence="2 4">Acylphosphatase</fullName>
        <ecNumber evidence="2 4">3.6.1.7</ecNumber>
    </recommendedName>
</protein>
<sequence length="92" mass="9965">MTKTVRVRVTGKVQGVGFRAWTAKEAKARRLSGWVRNRRDGTVEAILSGDGPMVDAMLDLLRHGPSGRGVDDVEAQEWTGAVPDGFLVTETA</sequence>
<dbReference type="PROSITE" id="PS00151">
    <property type="entry name" value="ACYLPHOSPHATASE_2"/>
    <property type="match status" value="1"/>
</dbReference>
<dbReference type="Gene3D" id="3.30.70.100">
    <property type="match status" value="1"/>
</dbReference>
<accession>A0A917E0L4</accession>
<name>A0A917E0L4_9HYPH</name>
<dbReference type="RefSeq" id="WP_188906680.1">
    <property type="nucleotide sequence ID" value="NZ_BMIQ01000001.1"/>
</dbReference>
<keyword evidence="4 5" id="KW-0378">Hydrolase</keyword>
<dbReference type="InterPro" id="IPR001792">
    <property type="entry name" value="Acylphosphatase-like_dom"/>
</dbReference>
<dbReference type="PANTHER" id="PTHR47268:SF4">
    <property type="entry name" value="ACYLPHOSPHATASE"/>
    <property type="match status" value="1"/>
</dbReference>
<comment type="catalytic activity">
    <reaction evidence="3 4 5">
        <text>an acyl phosphate + H2O = a carboxylate + phosphate + H(+)</text>
        <dbReference type="Rhea" id="RHEA:14965"/>
        <dbReference type="ChEBI" id="CHEBI:15377"/>
        <dbReference type="ChEBI" id="CHEBI:15378"/>
        <dbReference type="ChEBI" id="CHEBI:29067"/>
        <dbReference type="ChEBI" id="CHEBI:43474"/>
        <dbReference type="ChEBI" id="CHEBI:59918"/>
        <dbReference type="EC" id="3.6.1.7"/>
    </reaction>
</comment>
<dbReference type="SUPFAM" id="SSF54975">
    <property type="entry name" value="Acylphosphatase/BLUF domain-like"/>
    <property type="match status" value="1"/>
</dbReference>
<dbReference type="PRINTS" id="PR00112">
    <property type="entry name" value="ACYLPHPHTASE"/>
</dbReference>
<keyword evidence="9" id="KW-1185">Reference proteome</keyword>